<dbReference type="EMBL" id="JAQAGZ010000006">
    <property type="protein sequence ID" value="MCZ8512862.1"/>
    <property type="molecule type" value="Genomic_DNA"/>
</dbReference>
<evidence type="ECO:0000256" key="3">
    <source>
        <dbReference type="ARBA" id="ARBA00022448"/>
    </source>
</evidence>
<keyword evidence="4" id="KW-0309">Germination</keyword>
<feature type="transmembrane region" description="Helical" evidence="8">
    <location>
        <begin position="185"/>
        <end position="207"/>
    </location>
</feature>
<feature type="transmembrane region" description="Helical" evidence="8">
    <location>
        <begin position="219"/>
        <end position="249"/>
    </location>
</feature>
<keyword evidence="10" id="KW-1185">Reference proteome</keyword>
<evidence type="ECO:0000256" key="7">
    <source>
        <dbReference type="ARBA" id="ARBA00023136"/>
    </source>
</evidence>
<dbReference type="NCBIfam" id="TIGR00912">
    <property type="entry name" value="2A0309"/>
    <property type="match status" value="1"/>
</dbReference>
<comment type="similarity">
    <text evidence="2">Belongs to the amino acid-polyamine-organocation (APC) superfamily. Spore germination protein (SGP) (TC 2.A.3.9) family.</text>
</comment>
<keyword evidence="5 8" id="KW-0812">Transmembrane</keyword>
<feature type="transmembrane region" description="Helical" evidence="8">
    <location>
        <begin position="269"/>
        <end position="290"/>
    </location>
</feature>
<evidence type="ECO:0000313" key="10">
    <source>
        <dbReference type="Proteomes" id="UP001527882"/>
    </source>
</evidence>
<evidence type="ECO:0000256" key="5">
    <source>
        <dbReference type="ARBA" id="ARBA00022692"/>
    </source>
</evidence>
<feature type="transmembrane region" description="Helical" evidence="8">
    <location>
        <begin position="143"/>
        <end position="165"/>
    </location>
</feature>
<feature type="transmembrane region" description="Helical" evidence="8">
    <location>
        <begin position="115"/>
        <end position="131"/>
    </location>
</feature>
<feature type="transmembrane region" description="Helical" evidence="8">
    <location>
        <begin position="12"/>
        <end position="30"/>
    </location>
</feature>
<evidence type="ECO:0000313" key="9">
    <source>
        <dbReference type="EMBL" id="MCZ8512862.1"/>
    </source>
</evidence>
<dbReference type="PANTHER" id="PTHR34975:SF2">
    <property type="entry name" value="SPORE GERMINATION PROTEIN A2"/>
    <property type="match status" value="1"/>
</dbReference>
<protein>
    <submittedName>
        <fullName evidence="9">GerAB/ArcD/ProY family transporter</fullName>
    </submittedName>
</protein>
<evidence type="ECO:0000256" key="2">
    <source>
        <dbReference type="ARBA" id="ARBA00007998"/>
    </source>
</evidence>
<evidence type="ECO:0000256" key="8">
    <source>
        <dbReference type="SAM" id="Phobius"/>
    </source>
</evidence>
<keyword evidence="7 8" id="KW-0472">Membrane</keyword>
<proteinExistence type="inferred from homology"/>
<name>A0ABT4Q7M2_9BACL</name>
<comment type="caution">
    <text evidence="9">The sequence shown here is derived from an EMBL/GenBank/DDBJ whole genome shotgun (WGS) entry which is preliminary data.</text>
</comment>
<accession>A0ABT4Q7M2</accession>
<keyword evidence="6 8" id="KW-1133">Transmembrane helix</keyword>
<reference evidence="9 10" key="1">
    <citation type="submission" date="2022-12" db="EMBL/GenBank/DDBJ databases">
        <title>Draft genome sequence of Paenibacillus sp. dW9.</title>
        <authorList>
            <person name="Choi E.-W."/>
            <person name="Kim D.-U."/>
        </authorList>
    </citation>
    <scope>NUCLEOTIDE SEQUENCE [LARGE SCALE GENOMIC DNA]</scope>
    <source>
        <strain evidence="10">dW9</strain>
    </source>
</reference>
<evidence type="ECO:0000256" key="4">
    <source>
        <dbReference type="ARBA" id="ARBA00022544"/>
    </source>
</evidence>
<evidence type="ECO:0000256" key="6">
    <source>
        <dbReference type="ARBA" id="ARBA00022989"/>
    </source>
</evidence>
<dbReference type="PANTHER" id="PTHR34975">
    <property type="entry name" value="SPORE GERMINATION PROTEIN A2"/>
    <property type="match status" value="1"/>
</dbReference>
<feature type="transmembrane region" description="Helical" evidence="8">
    <location>
        <begin position="302"/>
        <end position="319"/>
    </location>
</feature>
<dbReference type="InterPro" id="IPR004761">
    <property type="entry name" value="Spore_GerAB"/>
</dbReference>
<comment type="subcellular location">
    <subcellularLocation>
        <location evidence="1">Membrane</location>
        <topology evidence="1">Multi-pass membrane protein</topology>
    </subcellularLocation>
</comment>
<feature type="transmembrane region" description="Helical" evidence="8">
    <location>
        <begin position="78"/>
        <end position="95"/>
    </location>
</feature>
<feature type="transmembrane region" description="Helical" evidence="8">
    <location>
        <begin position="325"/>
        <end position="352"/>
    </location>
</feature>
<dbReference type="Pfam" id="PF03845">
    <property type="entry name" value="Spore_permease"/>
    <property type="match status" value="1"/>
</dbReference>
<dbReference type="RefSeq" id="WP_269881323.1">
    <property type="nucleotide sequence ID" value="NZ_JAQAGZ010000006.1"/>
</dbReference>
<evidence type="ECO:0000256" key="1">
    <source>
        <dbReference type="ARBA" id="ARBA00004141"/>
    </source>
</evidence>
<gene>
    <name evidence="9" type="ORF">O9H85_10625</name>
</gene>
<organism evidence="9 10">
    <name type="scientific">Paenibacillus gyeongsangnamensis</name>
    <dbReference type="NCBI Taxonomy" id="3388067"/>
    <lineage>
        <taxon>Bacteria</taxon>
        <taxon>Bacillati</taxon>
        <taxon>Bacillota</taxon>
        <taxon>Bacilli</taxon>
        <taxon>Bacillales</taxon>
        <taxon>Paenibacillaceae</taxon>
        <taxon>Paenibacillus</taxon>
    </lineage>
</organism>
<dbReference type="Proteomes" id="UP001527882">
    <property type="component" value="Unassembled WGS sequence"/>
</dbReference>
<feature type="transmembrane region" description="Helical" evidence="8">
    <location>
        <begin position="36"/>
        <end position="57"/>
    </location>
</feature>
<sequence>MSEERISKHQLAMMIVLFEIGSTPLFMLGMKAKQDAWLAMSAAAIIGLLLLLLFLGLQKKERLLSLFGMLRKYFGRRFGSFLGWSYVVYFGYESMRNVRDFGELMNLSLLSETPKYAIMSIIVVISMYGLMKGLEVFFRLPEILVPLVFFSYAGLILLFAVAELVHFQRLSPVLEQGIGPVLQAAFPEIVSFPFGQMVIFLLFWRLVQESESIGKTTVCSYLSVAAFLIFMNALNLAVLGPALAGVSSFPFLQSVQLISVAEVFERMDVLMALLIFNGLLIKMMAFHLCAAMGIAELTSIPYQRWVIPVGLVIFATSFLEPSYTVHIWVGLVISVKIFTIFQIVIPVLLYTVMGIHGLYKKKTTA</sequence>
<keyword evidence="3" id="KW-0813">Transport</keyword>